<evidence type="ECO:0000313" key="9">
    <source>
        <dbReference type="EMBL" id="NYH94038.1"/>
    </source>
</evidence>
<dbReference type="PRINTS" id="PR00359">
    <property type="entry name" value="BP450"/>
</dbReference>
<comment type="similarity">
    <text evidence="1 8">Belongs to the cytochrome P450 family.</text>
</comment>
<accession>A0A7Z0BTF8</accession>
<dbReference type="FunFam" id="1.10.630.10:FF:000018">
    <property type="entry name" value="Cytochrome P450 monooxygenase"/>
    <property type="match status" value="1"/>
</dbReference>
<dbReference type="EMBL" id="JACBZF010000001">
    <property type="protein sequence ID" value="NYH94038.1"/>
    <property type="molecule type" value="Genomic_DNA"/>
</dbReference>
<keyword evidence="2 8" id="KW-0349">Heme</keyword>
<evidence type="ECO:0000313" key="10">
    <source>
        <dbReference type="Proteomes" id="UP000522081"/>
    </source>
</evidence>
<dbReference type="GO" id="GO:0020037">
    <property type="term" value="F:heme binding"/>
    <property type="evidence" value="ECO:0007669"/>
    <property type="project" value="InterPro"/>
</dbReference>
<evidence type="ECO:0000256" key="5">
    <source>
        <dbReference type="ARBA" id="ARBA00023004"/>
    </source>
</evidence>
<dbReference type="InterPro" id="IPR001128">
    <property type="entry name" value="Cyt_P450"/>
</dbReference>
<comment type="caution">
    <text evidence="9">The sequence shown here is derived from an EMBL/GenBank/DDBJ whole genome shotgun (WGS) entry which is preliminary data.</text>
</comment>
<evidence type="ECO:0000256" key="8">
    <source>
        <dbReference type="RuleBase" id="RU000461"/>
    </source>
</evidence>
<dbReference type="Gene3D" id="1.10.630.10">
    <property type="entry name" value="Cytochrome P450"/>
    <property type="match status" value="1"/>
</dbReference>
<organism evidence="9 10">
    <name type="scientific">Novosphingobium marinum</name>
    <dbReference type="NCBI Taxonomy" id="1514948"/>
    <lineage>
        <taxon>Bacteria</taxon>
        <taxon>Pseudomonadati</taxon>
        <taxon>Pseudomonadota</taxon>
        <taxon>Alphaproteobacteria</taxon>
        <taxon>Sphingomonadales</taxon>
        <taxon>Sphingomonadaceae</taxon>
        <taxon>Novosphingobium</taxon>
    </lineage>
</organism>
<dbReference type="PRINTS" id="PR00385">
    <property type="entry name" value="P450"/>
</dbReference>
<dbReference type="InterPro" id="IPR017972">
    <property type="entry name" value="Cyt_P450_CS"/>
</dbReference>
<dbReference type="GO" id="GO:0016705">
    <property type="term" value="F:oxidoreductase activity, acting on paired donors, with incorporation or reduction of molecular oxygen"/>
    <property type="evidence" value="ECO:0007669"/>
    <property type="project" value="InterPro"/>
</dbReference>
<evidence type="ECO:0000256" key="2">
    <source>
        <dbReference type="ARBA" id="ARBA00022617"/>
    </source>
</evidence>
<dbReference type="PANTHER" id="PTHR46696">
    <property type="entry name" value="P450, PUTATIVE (EUROFUNG)-RELATED"/>
    <property type="match status" value="1"/>
</dbReference>
<keyword evidence="6 8" id="KW-0503">Monooxygenase</keyword>
<evidence type="ECO:0000256" key="7">
    <source>
        <dbReference type="ARBA" id="ARBA00043906"/>
    </source>
</evidence>
<sequence length="423" mass="47195">MAEADPTTPEGYQFFDPQNLACPHAGWKMLREKAPVYRIPVPAKVPVYVAAGRDEIEFITRNNDHFSTRPDASVWRWGDGFPDEIAEAFAAAGMNVVMTLQSTDPPDSLHYRNVLSEVIGPGSVKNWRPRIEEIIEGLIADIPDGEPFNFVEAFSVPLPLKVICLILGIPYSDSAFFRYYSDEFTHLVDPTHPMDRALKATDTIVKGYAYLRERMLEYRENPADNLLSAYANAEFDGRLATMDEALSMAHVTIIAGNETTRNALSSALFTLAKDPDLWARLKADRSLVKDFYTEVLRRDAPATTTPRTVLKDVELGGVQLRKGDVVFVLWGSGSHAEQHFDDPLAFDIDRSNKSAHTTFGMGVHHCAGSALAREELGQAFNAILDNFDRIELARPAEDISYDPVFGFRAISELPVIFHRSSRA</sequence>
<proteinExistence type="inferred from homology"/>
<dbReference type="SUPFAM" id="SSF48264">
    <property type="entry name" value="Cytochrome P450"/>
    <property type="match status" value="1"/>
</dbReference>
<dbReference type="AlphaFoldDB" id="A0A7Z0BTF8"/>
<dbReference type="InterPro" id="IPR036396">
    <property type="entry name" value="Cyt_P450_sf"/>
</dbReference>
<keyword evidence="3 8" id="KW-0479">Metal-binding</keyword>
<reference evidence="9 10" key="1">
    <citation type="submission" date="2020-07" db="EMBL/GenBank/DDBJ databases">
        <title>Genomic Encyclopedia of Type Strains, Phase IV (KMG-IV): sequencing the most valuable type-strain genomes for metagenomic binning, comparative biology and taxonomic classification.</title>
        <authorList>
            <person name="Goeker M."/>
        </authorList>
    </citation>
    <scope>NUCLEOTIDE SEQUENCE [LARGE SCALE GENOMIC DNA]</scope>
    <source>
        <strain evidence="9 10">DSM 29043</strain>
    </source>
</reference>
<dbReference type="RefSeq" id="WP_179405994.1">
    <property type="nucleotide sequence ID" value="NZ_BMGF01000001.1"/>
</dbReference>
<evidence type="ECO:0000256" key="3">
    <source>
        <dbReference type="ARBA" id="ARBA00022723"/>
    </source>
</evidence>
<protein>
    <submittedName>
        <fullName evidence="9">Cytochrome P450</fullName>
    </submittedName>
</protein>
<dbReference type="Pfam" id="PF00067">
    <property type="entry name" value="p450"/>
    <property type="match status" value="1"/>
</dbReference>
<dbReference type="GO" id="GO:0004497">
    <property type="term" value="F:monooxygenase activity"/>
    <property type="evidence" value="ECO:0007669"/>
    <property type="project" value="UniProtKB-KW"/>
</dbReference>
<dbReference type="Proteomes" id="UP000522081">
    <property type="component" value="Unassembled WGS sequence"/>
</dbReference>
<name>A0A7Z0BTF8_9SPHN</name>
<comment type="function">
    <text evidence="7">Cytochromes P450 are a group of heme-thiolate monooxygenases. They oxidize a variety of structurally unrelated compounds, including steroids, fatty acids, and xenobiotics.</text>
</comment>
<gene>
    <name evidence="9" type="ORF">FHS75_000343</name>
</gene>
<dbReference type="GO" id="GO:0005506">
    <property type="term" value="F:iron ion binding"/>
    <property type="evidence" value="ECO:0007669"/>
    <property type="project" value="InterPro"/>
</dbReference>
<evidence type="ECO:0000256" key="6">
    <source>
        <dbReference type="ARBA" id="ARBA00023033"/>
    </source>
</evidence>
<evidence type="ECO:0000256" key="1">
    <source>
        <dbReference type="ARBA" id="ARBA00010617"/>
    </source>
</evidence>
<keyword evidence="5 8" id="KW-0408">Iron</keyword>
<keyword evidence="4 8" id="KW-0560">Oxidoreductase</keyword>
<dbReference type="InterPro" id="IPR002397">
    <property type="entry name" value="Cyt_P450_B"/>
</dbReference>
<evidence type="ECO:0000256" key="4">
    <source>
        <dbReference type="ARBA" id="ARBA00023002"/>
    </source>
</evidence>
<dbReference type="PANTHER" id="PTHR46696:SF1">
    <property type="entry name" value="CYTOCHROME P450 YJIB-RELATED"/>
    <property type="match status" value="1"/>
</dbReference>
<keyword evidence="10" id="KW-1185">Reference proteome</keyword>
<dbReference type="PROSITE" id="PS00086">
    <property type="entry name" value="CYTOCHROME_P450"/>
    <property type="match status" value="1"/>
</dbReference>